<evidence type="ECO:0000313" key="9">
    <source>
        <dbReference type="EMBL" id="TPP39584.1"/>
    </source>
</evidence>
<feature type="region of interest" description="Disordered" evidence="7">
    <location>
        <begin position="1857"/>
        <end position="1939"/>
    </location>
</feature>
<dbReference type="PANTHER" id="PTHR10663">
    <property type="entry name" value="GUANYL-NUCLEOTIDE EXCHANGE FACTOR"/>
    <property type="match status" value="1"/>
</dbReference>
<dbReference type="InterPro" id="IPR016024">
    <property type="entry name" value="ARM-type_fold"/>
</dbReference>
<evidence type="ECO:0000259" key="8">
    <source>
        <dbReference type="PROSITE" id="PS50190"/>
    </source>
</evidence>
<dbReference type="Pfam" id="PF09324">
    <property type="entry name" value="Sec7-like_HDS"/>
    <property type="match status" value="1"/>
</dbReference>
<keyword evidence="6" id="KW-0472">Membrane</keyword>
<keyword evidence="3" id="KW-0813">Transport</keyword>
<keyword evidence="4" id="KW-0963">Cytoplasm</keyword>
<keyword evidence="5" id="KW-0653">Protein transport</keyword>
<dbReference type="CDD" id="cd00171">
    <property type="entry name" value="Sec7"/>
    <property type="match status" value="1"/>
</dbReference>
<dbReference type="GO" id="GO:0032012">
    <property type="term" value="P:regulation of ARF protein signal transduction"/>
    <property type="evidence" value="ECO:0007669"/>
    <property type="project" value="InterPro"/>
</dbReference>
<comment type="caution">
    <text evidence="9">The sequence shown here is derived from an EMBL/GenBank/DDBJ whole genome shotgun (WGS) entry which is preliminary data.</text>
</comment>
<dbReference type="STRING" id="46835.A0A504WUT6"/>
<feature type="compositionally biased region" description="Polar residues" evidence="7">
    <location>
        <begin position="18"/>
        <end position="53"/>
    </location>
</feature>
<feature type="compositionally biased region" description="Low complexity" evidence="7">
    <location>
        <begin position="1081"/>
        <end position="1104"/>
    </location>
</feature>
<dbReference type="Pfam" id="PF16213">
    <property type="entry name" value="DCB"/>
    <property type="match status" value="1"/>
</dbReference>
<feature type="compositionally biased region" description="Polar residues" evidence="7">
    <location>
        <begin position="104"/>
        <end position="115"/>
    </location>
</feature>
<evidence type="ECO:0000256" key="3">
    <source>
        <dbReference type="ARBA" id="ARBA00022448"/>
    </source>
</evidence>
<organism evidence="9 10">
    <name type="scientific">Fasciola gigantica</name>
    <name type="common">Giant liver fluke</name>
    <dbReference type="NCBI Taxonomy" id="46835"/>
    <lineage>
        <taxon>Eukaryota</taxon>
        <taxon>Metazoa</taxon>
        <taxon>Spiralia</taxon>
        <taxon>Lophotrochozoa</taxon>
        <taxon>Platyhelminthes</taxon>
        <taxon>Trematoda</taxon>
        <taxon>Digenea</taxon>
        <taxon>Plagiorchiida</taxon>
        <taxon>Echinostomata</taxon>
        <taxon>Echinostomatoidea</taxon>
        <taxon>Fasciolidae</taxon>
        <taxon>Fasciola</taxon>
    </lineage>
</organism>
<dbReference type="EMBL" id="SUNJ01016039">
    <property type="protein sequence ID" value="TPP39584.1"/>
    <property type="molecule type" value="Genomic_DNA"/>
</dbReference>
<dbReference type="Gene3D" id="1.10.1000.11">
    <property type="entry name" value="Arf Nucleotide-binding Site Opener,domain 2"/>
    <property type="match status" value="1"/>
</dbReference>
<dbReference type="GO" id="GO:0016020">
    <property type="term" value="C:membrane"/>
    <property type="evidence" value="ECO:0007669"/>
    <property type="project" value="UniProtKB-SubCell"/>
</dbReference>
<dbReference type="Pfam" id="PF12783">
    <property type="entry name" value="Sec7-like_HUS"/>
    <property type="match status" value="1"/>
</dbReference>
<dbReference type="PANTHER" id="PTHR10663:SF375">
    <property type="entry name" value="LD29171P"/>
    <property type="match status" value="1"/>
</dbReference>
<evidence type="ECO:0000256" key="1">
    <source>
        <dbReference type="ARBA" id="ARBA00004370"/>
    </source>
</evidence>
<dbReference type="InterPro" id="IPR015403">
    <property type="entry name" value="Mon2/Sec7/BIG1-like_HDS"/>
</dbReference>
<feature type="compositionally biased region" description="Polar residues" evidence="7">
    <location>
        <begin position="1893"/>
        <end position="1904"/>
    </location>
</feature>
<feature type="compositionally biased region" description="Polar residues" evidence="7">
    <location>
        <begin position="283"/>
        <end position="296"/>
    </location>
</feature>
<feature type="compositionally biased region" description="Basic and acidic residues" evidence="7">
    <location>
        <begin position="436"/>
        <end position="449"/>
    </location>
</feature>
<sequence length="2124" mass="232851">MPTTASIDPTDSPLPGPSDNQGTANKSTRVLSNGTTHSPPQIKQESTFSDPHRQPQFSVSVQAFSMFLIKAIEKITAERETRKSQNATLRKACEEALEKLRTRPSVSSNNKTTESAADDKSSDHLPPLKSDSGMLLADEKLLKPLQLACNMKSPKIVTTAVDTLQKLIAYGHVPNDAVGSSGKVRLIEQLVTTICSCFQGVHTDDGVQLQVLKALLTVVTSSVVEIHEADILLAVRTCYNIYMATKNPVNQATARATLTQIISIIFQRMEQNALDAVVALTSPPASSITSPFANTSTEEDSVGPIEDSGSPTIIQDALHTSPRKHSDSVEETEEEQAQENQVNMNENVRIQERDRLEVSEVVTPSGGDGLSVQIDENSGTFVRDILEELINRVVSVENGNGWFKRPQSAEAIPEVVHESIPAEFDSTSLHSSNDAKPVDHSENNNDHGVDPNVTPPEAVTLAHVTQKDAFLVFRSLCRLATKDFGGSRASDNKSNSVRSKTLSLQLLLSVFQQPGPLFLSSEIFITAIKQYLCVALIKNGVSPHPEICELSVTIFLSLLTHFKPHLKRHIEVFFKDVFLEILESPKSSFEHKWVVIEAVRRICADAQCVVDIYLNYDCDMNMANIFERLTTDLAKIAQGSYVGEHGCTIAQRQAIRTSGLECLVLILRCMVDWSHELYVSPELQSFLGTEPSVSTQAAETVTNGSMGVNHMHGVMHSKSVDDPGDFESRKAQKEIFESGIELFNKGRAMAAFQLLQEHSLLVDSAEAIAELLLVEERLSKASVGDFLGENDPFNLRVMYAYVDQFDFAEKDFVSAMREFLAGFRLPGEAQKIDRLMEKFAARYCACNPNNGLFASADTAYVLAFSIILLTTDLHSAQIKQHHRMTKVDYIRMNRGINDSQDLPESYLAQIYDEIAQCGIKLRSDDAISKLAGSQPVGTREDETGRVSSTAAKQESAIAGGDDIMGAIDCSESDFTSATHCEHVRPMFKLAWTPFLAAFSVGLQDCDALDVAHLCLEGIRYSIRIACIFHMEMERDAYVQALARFTLLLSASAVNHPLGSASVIGSNAGSNATHNRRSRTETTTSTTSTASSAGGSIGSGTAISGGTAGGVAPAQSVPANTPMPITTSAATSIPEAMKQKNIDTIRTLITVAQTDGNYLGHAWVEILRCISQLESAQLIAQPNQGFNLGSSGSGLLTRAASFAGNPASHSGSGFVTGTSARRPVSQSSIPQSINVSSEPMAPGSLAAASVDPKKAAILQEVMGETGSHSVVVAVDKIFTGSVRLNGEAIVDFVKALSQVSREELTLPQPRIFTLQKVVEISYYNMGRIRLQWSRVWEHIGGHFTTAGQSSNEDVAEFVVDSLRQLSVKLIEKGELPNFHFQKEFLRPFVSILDNGAVLTRKIQDMVIRCVCQLVHSQYANIRSGWTNIFAAFHRVAGSADEAVVDLAFETCGFIVNEVLKNHVQMLLEAFQPLVKLLADFACNPHYPDMAMESIRLMRTCAEVVSCNGALFTTAAISLSSPTPDSGGVAMGQKIIGLTMANGAPQAVSPPPLSSSSVVQQIPSDEDHIWLRGWMPVLCELFRVINSCKLDVRTRGLTVFFDIIKTYGAQFKPLWWRETFTVIFRVFHHFRSPSLGPGLETTGESGLGLSSLERTEWMNTTCNHTLFSIVDVFSQFYEPLHSILLDEVYAQLRWCCLQEHEQLARSGTSCLETLILSTGKRFTYEIWERTVDLIVNLFRDTVPHQLLTWRPDTNSTLEDDKPSMRRLGSVGESNTGTYTHMPRYLVQAHLFADLLIKCVVQYELIQTVDHILFYSSHSRNEDAHYVTAARSLASASYPAYAVALVTAASVGSTAAAAPTDRTLGPYGWTNPSPQSIDTQWSPDETTESQNKHQEGSLTSPAVISNKSQEENDTFVSQEEEEEEQSWYLGPGGSRIALGPSSLPPDPRGMFACMSPQHRLRLARCLLESHAFAKQFNSNDEQRNVLFEAAAYFDSDPRLTRYPTKRVVRIGVISEADAEGILFPCLLSSPMTEDLLDRVILDALSYYHGLVIDGHRQAWDTCLILIITQLTRLSPATRFHRHAANLYGSVCDLVAMAGGVSPEVASLIRLFMLRCGAFFVPPSYRAT</sequence>
<accession>A0A504WUT6</accession>
<evidence type="ECO:0000256" key="2">
    <source>
        <dbReference type="ARBA" id="ARBA00004496"/>
    </source>
</evidence>
<reference evidence="9 10" key="1">
    <citation type="submission" date="2019-04" db="EMBL/GenBank/DDBJ databases">
        <title>Annotation for the trematode Fasciola gigantica.</title>
        <authorList>
            <person name="Choi Y.-J."/>
        </authorList>
    </citation>
    <scope>NUCLEOTIDE SEQUENCE [LARGE SCALE GENOMIC DNA]</scope>
    <source>
        <strain evidence="9">Uganda_cow_1</strain>
    </source>
</reference>
<dbReference type="Gene3D" id="1.10.220.20">
    <property type="match status" value="1"/>
</dbReference>
<dbReference type="Proteomes" id="UP000316759">
    <property type="component" value="Unassembled WGS sequence"/>
</dbReference>
<dbReference type="PROSITE" id="PS50190">
    <property type="entry name" value="SEC7"/>
    <property type="match status" value="1"/>
</dbReference>
<protein>
    <submittedName>
        <fullName evidence="9">Brefeldin A-inhibited guanine nucleotide-exchange protein 1</fullName>
    </submittedName>
</protein>
<evidence type="ECO:0000256" key="5">
    <source>
        <dbReference type="ARBA" id="ARBA00022927"/>
    </source>
</evidence>
<dbReference type="OrthoDB" id="18431at2759"/>
<feature type="region of interest" description="Disordered" evidence="7">
    <location>
        <begin position="283"/>
        <end position="341"/>
    </location>
</feature>
<gene>
    <name evidence="9" type="ORF">FGIG_03262</name>
</gene>
<dbReference type="InterPro" id="IPR035999">
    <property type="entry name" value="Sec7_dom_sf"/>
</dbReference>
<dbReference type="SMART" id="SM00222">
    <property type="entry name" value="Sec7"/>
    <property type="match status" value="1"/>
</dbReference>
<keyword evidence="10" id="KW-1185">Reference proteome</keyword>
<evidence type="ECO:0000256" key="4">
    <source>
        <dbReference type="ARBA" id="ARBA00022490"/>
    </source>
</evidence>
<dbReference type="SUPFAM" id="SSF48425">
    <property type="entry name" value="Sec7 domain"/>
    <property type="match status" value="1"/>
</dbReference>
<feature type="region of interest" description="Disordered" evidence="7">
    <location>
        <begin position="426"/>
        <end position="453"/>
    </location>
</feature>
<feature type="compositionally biased region" description="Polar residues" evidence="7">
    <location>
        <begin position="1116"/>
        <end position="1126"/>
    </location>
</feature>
<dbReference type="InterPro" id="IPR023394">
    <property type="entry name" value="Sec7_C_sf"/>
</dbReference>
<comment type="subcellular location">
    <subcellularLocation>
        <location evidence="2">Cytoplasm</location>
    </subcellularLocation>
    <subcellularLocation>
        <location evidence="1">Membrane</location>
    </subcellularLocation>
</comment>
<dbReference type="InterPro" id="IPR000904">
    <property type="entry name" value="Sec7_dom"/>
</dbReference>
<dbReference type="Pfam" id="PF01369">
    <property type="entry name" value="Sec7"/>
    <property type="match status" value="1"/>
</dbReference>
<evidence type="ECO:0000313" key="10">
    <source>
        <dbReference type="Proteomes" id="UP000316759"/>
    </source>
</evidence>
<feature type="domain" description="SEC7" evidence="8">
    <location>
        <begin position="725"/>
        <end position="917"/>
    </location>
</feature>
<dbReference type="InterPro" id="IPR032691">
    <property type="entry name" value="Mon2/Sec7/BIG1-like_HUS"/>
</dbReference>
<dbReference type="FunFam" id="1.10.1000.11:FF:000003">
    <property type="entry name" value="Brefeldin A-inhibited guanine nucleotide-exchange protein 1"/>
    <property type="match status" value="1"/>
</dbReference>
<feature type="region of interest" description="Disordered" evidence="7">
    <location>
        <begin position="932"/>
        <end position="951"/>
    </location>
</feature>
<dbReference type="InterPro" id="IPR032629">
    <property type="entry name" value="DCB_dom"/>
</dbReference>
<evidence type="ECO:0000256" key="6">
    <source>
        <dbReference type="ARBA" id="ARBA00023136"/>
    </source>
</evidence>
<dbReference type="InterPro" id="IPR046455">
    <property type="entry name" value="Sec7/BIG1-like_C"/>
</dbReference>
<evidence type="ECO:0000256" key="7">
    <source>
        <dbReference type="SAM" id="MobiDB-lite"/>
    </source>
</evidence>
<name>A0A504WUT6_FASGI</name>
<dbReference type="SUPFAM" id="SSF48371">
    <property type="entry name" value="ARM repeat"/>
    <property type="match status" value="2"/>
</dbReference>
<feature type="region of interest" description="Disordered" evidence="7">
    <location>
        <begin position="1064"/>
        <end position="1126"/>
    </location>
</feature>
<feature type="compositionally biased region" description="Polar residues" evidence="7">
    <location>
        <begin position="1867"/>
        <end position="1881"/>
    </location>
</feature>
<proteinExistence type="predicted"/>
<dbReference type="GO" id="GO:0005085">
    <property type="term" value="F:guanyl-nucleotide exchange factor activity"/>
    <property type="evidence" value="ECO:0007669"/>
    <property type="project" value="InterPro"/>
</dbReference>
<feature type="region of interest" description="Disordered" evidence="7">
    <location>
        <begin position="1206"/>
        <end position="1235"/>
    </location>
</feature>
<feature type="region of interest" description="Disordered" evidence="7">
    <location>
        <begin position="1"/>
        <end position="53"/>
    </location>
</feature>
<dbReference type="GO" id="GO:0015031">
    <property type="term" value="P:protein transport"/>
    <property type="evidence" value="ECO:0007669"/>
    <property type="project" value="UniProtKB-KW"/>
</dbReference>
<dbReference type="GO" id="GO:0005737">
    <property type="term" value="C:cytoplasm"/>
    <property type="evidence" value="ECO:0007669"/>
    <property type="project" value="UniProtKB-SubCell"/>
</dbReference>
<feature type="region of interest" description="Disordered" evidence="7">
    <location>
        <begin position="100"/>
        <end position="129"/>
    </location>
</feature>
<dbReference type="Pfam" id="PF20252">
    <property type="entry name" value="BIG2_C"/>
    <property type="match status" value="1"/>
</dbReference>